<keyword evidence="5" id="KW-1185">Reference proteome</keyword>
<dbReference type="SUPFAM" id="SSF69318">
    <property type="entry name" value="Integrin alpha N-terminal domain"/>
    <property type="match status" value="1"/>
</dbReference>
<protein>
    <submittedName>
        <fullName evidence="4">DUF1080 domain-containing protein</fullName>
    </submittedName>
</protein>
<evidence type="ECO:0000313" key="4">
    <source>
        <dbReference type="EMBL" id="RFU14880.1"/>
    </source>
</evidence>
<evidence type="ECO:0000313" key="5">
    <source>
        <dbReference type="Proteomes" id="UP000264702"/>
    </source>
</evidence>
<dbReference type="InterPro" id="IPR013517">
    <property type="entry name" value="FG-GAP"/>
</dbReference>
<name>A0A372IIT2_9BACT</name>
<feature type="domain" description="3-keto-alpha-glucoside-1,2-lyase/3-keto-2-hydroxy-glucal hydratase" evidence="3">
    <location>
        <begin position="35"/>
        <end position="227"/>
    </location>
</feature>
<accession>A0A372IIT2</accession>
<dbReference type="OrthoDB" id="99430at2"/>
<gene>
    <name evidence="4" type="ORF">D0Y96_19990</name>
</gene>
<proteinExistence type="predicted"/>
<dbReference type="EMBL" id="QVQT01000009">
    <property type="protein sequence ID" value="RFU14880.1"/>
    <property type="molecule type" value="Genomic_DNA"/>
</dbReference>
<dbReference type="Proteomes" id="UP000264702">
    <property type="component" value="Unassembled WGS sequence"/>
</dbReference>
<dbReference type="GO" id="GO:0016787">
    <property type="term" value="F:hydrolase activity"/>
    <property type="evidence" value="ECO:0007669"/>
    <property type="project" value="InterPro"/>
</dbReference>
<dbReference type="RefSeq" id="WP_117303592.1">
    <property type="nucleotide sequence ID" value="NZ_QVQT02000009.1"/>
</dbReference>
<dbReference type="InterPro" id="IPR010496">
    <property type="entry name" value="AL/BT2_dom"/>
</dbReference>
<sequence length="643" mass="69846">MLKRNSLLIAVFLSLGTMPVFASGPTFHPDVTMSGTSLDGWHTFGQASWHAGNGEIVGTPQSGGGGWLVLNDSLQDINFYTQFRCSAGCATGVLLRAEKTSDGGMKGDYIELSDPELGAWAVTIDAQGKITSREPLRRGGGLVRVAPPPSANERPFEFHRPPMPADLPIHPPDDSLRPGDWNSIEIFFDANIIRAQRNTGREHGSVADEGYGPIALYIGGSGSVSFKGLAYGDMGLKVRVPHVTSPDFRRQRLSDFYYSWGTAAADFNHDGKLDVVSGPYIYYGPDYLKSREIWLAQATNPTTEFAGNATMEFAADFTGDGWPDVLTVNFGGGPDAFLYVNPKGEHRRWDKYPVIDHVSSEIAVLRDVDGDGKPELVYCGDGYVRYAKPDPNNPTGPWITHNISEKGYAVAHGIGVGDINGDGRMDVVNAYGWWEQPAPGSNQTSWKYHPQAFAQYTRGIFGGSVMAIYDVNGDGLNDVVTSLDAHGWGLAWFEQKRDAQGNISFVEHKVMDDPSFHNAGGVVFSELHGSTFADVNGDGLTDFIVGKRYFSHLDTNIDPDPRGAPVLYWYETVHDKSAPGGAKLVPHLIDNHSGVGSDVLAVDLNHDGAMDVVTSTRFGTFIFWGKPHSGEKGHTQKAATAKK</sequence>
<dbReference type="Pfam" id="PF13517">
    <property type="entry name" value="FG-GAP_3"/>
    <property type="match status" value="1"/>
</dbReference>
<dbReference type="PANTHER" id="PTHR44103:SF1">
    <property type="entry name" value="PROPROTEIN CONVERTASE P"/>
    <property type="match status" value="1"/>
</dbReference>
<comment type="caution">
    <text evidence="4">The sequence shown here is derived from an EMBL/GenBank/DDBJ whole genome shotgun (WGS) entry which is preliminary data.</text>
</comment>
<evidence type="ECO:0000256" key="2">
    <source>
        <dbReference type="SAM" id="SignalP"/>
    </source>
</evidence>
<dbReference type="Gene3D" id="2.130.10.130">
    <property type="entry name" value="Integrin alpha, N-terminal"/>
    <property type="match status" value="2"/>
</dbReference>
<dbReference type="Gene3D" id="2.60.120.560">
    <property type="entry name" value="Exo-inulinase, domain 1"/>
    <property type="match status" value="1"/>
</dbReference>
<reference evidence="4 5" key="1">
    <citation type="submission" date="2018-08" db="EMBL/GenBank/DDBJ databases">
        <title>Acidipila sp. 4G-K13, an acidobacterium isolated from forest soil.</title>
        <authorList>
            <person name="Gao Z.-H."/>
            <person name="Qiu L.-H."/>
        </authorList>
    </citation>
    <scope>NUCLEOTIDE SEQUENCE [LARGE SCALE GENOMIC DNA]</scope>
    <source>
        <strain evidence="4 5">4G-K13</strain>
    </source>
</reference>
<organism evidence="4 5">
    <name type="scientific">Paracidobacterium acidisoli</name>
    <dbReference type="NCBI Taxonomy" id="2303751"/>
    <lineage>
        <taxon>Bacteria</taxon>
        <taxon>Pseudomonadati</taxon>
        <taxon>Acidobacteriota</taxon>
        <taxon>Terriglobia</taxon>
        <taxon>Terriglobales</taxon>
        <taxon>Acidobacteriaceae</taxon>
        <taxon>Paracidobacterium</taxon>
    </lineage>
</organism>
<dbReference type="PANTHER" id="PTHR44103">
    <property type="entry name" value="PROPROTEIN CONVERTASE P"/>
    <property type="match status" value="1"/>
</dbReference>
<keyword evidence="1 2" id="KW-0732">Signal</keyword>
<evidence type="ECO:0000259" key="3">
    <source>
        <dbReference type="Pfam" id="PF06439"/>
    </source>
</evidence>
<dbReference type="Pfam" id="PF06439">
    <property type="entry name" value="3keto-disac_hyd"/>
    <property type="match status" value="1"/>
</dbReference>
<evidence type="ECO:0000256" key="1">
    <source>
        <dbReference type="ARBA" id="ARBA00022729"/>
    </source>
</evidence>
<dbReference type="InterPro" id="IPR028994">
    <property type="entry name" value="Integrin_alpha_N"/>
</dbReference>
<feature type="chain" id="PRO_5016769945" evidence="2">
    <location>
        <begin position="23"/>
        <end position="643"/>
    </location>
</feature>
<feature type="signal peptide" evidence="2">
    <location>
        <begin position="1"/>
        <end position="22"/>
    </location>
</feature>
<dbReference type="AlphaFoldDB" id="A0A372IIT2"/>